<evidence type="ECO:0000256" key="1">
    <source>
        <dbReference type="ARBA" id="ARBA00023125"/>
    </source>
</evidence>
<dbReference type="InterPro" id="IPR036388">
    <property type="entry name" value="WH-like_DNA-bd_sf"/>
</dbReference>
<dbReference type="NCBIfam" id="TIGR00738">
    <property type="entry name" value="rrf2_super"/>
    <property type="match status" value="1"/>
</dbReference>
<dbReference type="GO" id="GO:0005829">
    <property type="term" value="C:cytosol"/>
    <property type="evidence" value="ECO:0007669"/>
    <property type="project" value="TreeGrafter"/>
</dbReference>
<dbReference type="InterPro" id="IPR036390">
    <property type="entry name" value="WH_DNA-bd_sf"/>
</dbReference>
<dbReference type="InterPro" id="IPR000944">
    <property type="entry name" value="Tscrpt_reg_Rrf2"/>
</dbReference>
<dbReference type="AlphaFoldDB" id="A0A1Y2MK37"/>
<name>A0A1Y2MK37_PSEAH</name>
<evidence type="ECO:0000256" key="2">
    <source>
        <dbReference type="ARBA" id="ARBA00034078"/>
    </source>
</evidence>
<organism evidence="3 4">
    <name type="scientific">Pseudonocardia autotrophica</name>
    <name type="common">Amycolata autotrophica</name>
    <name type="synonym">Nocardia autotrophica</name>
    <dbReference type="NCBI Taxonomy" id="2074"/>
    <lineage>
        <taxon>Bacteria</taxon>
        <taxon>Bacillati</taxon>
        <taxon>Actinomycetota</taxon>
        <taxon>Actinomycetes</taxon>
        <taxon>Pseudonocardiales</taxon>
        <taxon>Pseudonocardiaceae</taxon>
        <taxon>Pseudonocardia</taxon>
    </lineage>
</organism>
<keyword evidence="4" id="KW-1185">Reference proteome</keyword>
<comment type="cofactor">
    <cofactor evidence="2">
        <name>[2Fe-2S] cluster</name>
        <dbReference type="ChEBI" id="CHEBI:190135"/>
    </cofactor>
</comment>
<dbReference type="OrthoDB" id="9795923at2"/>
<comment type="caution">
    <text evidence="3">The sequence shown here is derived from an EMBL/GenBank/DDBJ whole genome shotgun (WGS) entry which is preliminary data.</text>
</comment>
<dbReference type="SUPFAM" id="SSF46785">
    <property type="entry name" value="Winged helix' DNA-binding domain"/>
    <property type="match status" value="1"/>
</dbReference>
<keyword evidence="1" id="KW-0238">DNA-binding</keyword>
<sequence length="149" mass="15822">MRHTSHADFALRVLLYLRVAPGRRGSVGEMSAAHRVSRNHLDKVVQRLAGAGLVETSRGRGGGVRLVRDPATITVGEVMRTMENDFAVVECLGPARYCRIAGVCGARNVFAQALDAYFEVLDASSIEDIAGNDQGLRGALGMIQNAGGG</sequence>
<dbReference type="RefSeq" id="WP_085916036.1">
    <property type="nucleotide sequence ID" value="NZ_AP018920.1"/>
</dbReference>
<reference evidence="3 4" key="1">
    <citation type="submission" date="2016-09" db="EMBL/GenBank/DDBJ databases">
        <title>Pseudonocardia autotrophica DSM535, a candidate organism with high potential of specific P450 cytochromes.</title>
        <authorList>
            <person name="Grumaz C."/>
            <person name="Vainshtein Y."/>
            <person name="Kirstahler P."/>
            <person name="Sohn K."/>
        </authorList>
    </citation>
    <scope>NUCLEOTIDE SEQUENCE [LARGE SCALE GENOMIC DNA]</scope>
    <source>
        <strain evidence="3 4">DSM 535</strain>
    </source>
</reference>
<dbReference type="STRING" id="2074.BG845_05960"/>
<dbReference type="Proteomes" id="UP000194360">
    <property type="component" value="Unassembled WGS sequence"/>
</dbReference>
<dbReference type="GO" id="GO:0003700">
    <property type="term" value="F:DNA-binding transcription factor activity"/>
    <property type="evidence" value="ECO:0007669"/>
    <property type="project" value="TreeGrafter"/>
</dbReference>
<proteinExistence type="predicted"/>
<evidence type="ECO:0000313" key="3">
    <source>
        <dbReference type="EMBL" id="OSY35625.1"/>
    </source>
</evidence>
<evidence type="ECO:0000313" key="4">
    <source>
        <dbReference type="Proteomes" id="UP000194360"/>
    </source>
</evidence>
<dbReference type="GO" id="GO:0003677">
    <property type="term" value="F:DNA binding"/>
    <property type="evidence" value="ECO:0007669"/>
    <property type="project" value="UniProtKB-KW"/>
</dbReference>
<dbReference type="InterPro" id="IPR030489">
    <property type="entry name" value="TR_Rrf2-type_CS"/>
</dbReference>
<dbReference type="PANTHER" id="PTHR33221:SF4">
    <property type="entry name" value="HTH-TYPE TRANSCRIPTIONAL REPRESSOR NSRR"/>
    <property type="match status" value="1"/>
</dbReference>
<dbReference type="PROSITE" id="PS01332">
    <property type="entry name" value="HTH_RRF2_1"/>
    <property type="match status" value="1"/>
</dbReference>
<dbReference type="Pfam" id="PF02082">
    <property type="entry name" value="Rrf2"/>
    <property type="match status" value="1"/>
</dbReference>
<dbReference type="Gene3D" id="1.10.10.10">
    <property type="entry name" value="Winged helix-like DNA-binding domain superfamily/Winged helix DNA-binding domain"/>
    <property type="match status" value="1"/>
</dbReference>
<protein>
    <submittedName>
        <fullName evidence="3">HTH-type transcriptional repressor NsrR</fullName>
    </submittedName>
</protein>
<dbReference type="PANTHER" id="PTHR33221">
    <property type="entry name" value="WINGED HELIX-TURN-HELIX TRANSCRIPTIONAL REGULATOR, RRF2 FAMILY"/>
    <property type="match status" value="1"/>
</dbReference>
<dbReference type="EMBL" id="MIGB01000049">
    <property type="protein sequence ID" value="OSY35625.1"/>
    <property type="molecule type" value="Genomic_DNA"/>
</dbReference>
<dbReference type="PROSITE" id="PS51197">
    <property type="entry name" value="HTH_RRF2_2"/>
    <property type="match status" value="1"/>
</dbReference>
<accession>A0A1Y2MK37</accession>
<gene>
    <name evidence="3" type="primary">nsrR</name>
    <name evidence="3" type="ORF">BG845_05960</name>
</gene>